<dbReference type="InterPro" id="IPR036259">
    <property type="entry name" value="MFS_trans_sf"/>
</dbReference>
<proteinExistence type="predicted"/>
<keyword evidence="8" id="KW-1185">Reference proteome</keyword>
<evidence type="ECO:0000256" key="1">
    <source>
        <dbReference type="ARBA" id="ARBA00004651"/>
    </source>
</evidence>
<dbReference type="GO" id="GO:0022857">
    <property type="term" value="F:transmembrane transporter activity"/>
    <property type="evidence" value="ECO:0007669"/>
    <property type="project" value="InterPro"/>
</dbReference>
<accession>A0A543C1X7</accession>
<name>A0A543C1X7_9PSEU</name>
<comment type="subcellular location">
    <subcellularLocation>
        <location evidence="1">Cell membrane</location>
        <topology evidence="1">Multi-pass membrane protein</topology>
    </subcellularLocation>
</comment>
<dbReference type="Proteomes" id="UP000315677">
    <property type="component" value="Unassembled WGS sequence"/>
</dbReference>
<keyword evidence="4 5" id="KW-0472">Membrane</keyword>
<keyword evidence="2 5" id="KW-0812">Transmembrane</keyword>
<dbReference type="Gene3D" id="1.20.1250.20">
    <property type="entry name" value="MFS general substrate transporter like domains"/>
    <property type="match status" value="1"/>
</dbReference>
<dbReference type="GO" id="GO:0005886">
    <property type="term" value="C:plasma membrane"/>
    <property type="evidence" value="ECO:0007669"/>
    <property type="project" value="UniProtKB-SubCell"/>
</dbReference>
<keyword evidence="3 5" id="KW-1133">Transmembrane helix</keyword>
<evidence type="ECO:0000256" key="2">
    <source>
        <dbReference type="ARBA" id="ARBA00022692"/>
    </source>
</evidence>
<dbReference type="SUPFAM" id="SSF103473">
    <property type="entry name" value="MFS general substrate transporter"/>
    <property type="match status" value="1"/>
</dbReference>
<feature type="domain" description="Major facilitator superfamily (MFS) profile" evidence="6">
    <location>
        <begin position="1"/>
        <end position="62"/>
    </location>
</feature>
<evidence type="ECO:0000259" key="6">
    <source>
        <dbReference type="PROSITE" id="PS50850"/>
    </source>
</evidence>
<sequence>MFGLGEGPQGATTARTMRNWFPQREYATAVGFSFAFNPLGAAIGIPVVTWLLLVFDNEWRRP</sequence>
<gene>
    <name evidence="7" type="ORF">FB558_8625</name>
</gene>
<comment type="caution">
    <text evidence="7">The sequence shown here is derived from an EMBL/GenBank/DDBJ whole genome shotgun (WGS) entry which is preliminary data.</text>
</comment>
<evidence type="ECO:0000313" key="7">
    <source>
        <dbReference type="EMBL" id="TQL91077.1"/>
    </source>
</evidence>
<feature type="non-terminal residue" evidence="7">
    <location>
        <position position="62"/>
    </location>
</feature>
<evidence type="ECO:0000256" key="4">
    <source>
        <dbReference type="ARBA" id="ARBA00023136"/>
    </source>
</evidence>
<dbReference type="PROSITE" id="PS50850">
    <property type="entry name" value="MFS"/>
    <property type="match status" value="1"/>
</dbReference>
<dbReference type="EMBL" id="VFPA01000010">
    <property type="protein sequence ID" value="TQL91077.1"/>
    <property type="molecule type" value="Genomic_DNA"/>
</dbReference>
<organism evidence="7 8">
    <name type="scientific">Pseudonocardia kunmingensis</name>
    <dbReference type="NCBI Taxonomy" id="630975"/>
    <lineage>
        <taxon>Bacteria</taxon>
        <taxon>Bacillati</taxon>
        <taxon>Actinomycetota</taxon>
        <taxon>Actinomycetes</taxon>
        <taxon>Pseudonocardiales</taxon>
        <taxon>Pseudonocardiaceae</taxon>
        <taxon>Pseudonocardia</taxon>
    </lineage>
</organism>
<evidence type="ECO:0000256" key="5">
    <source>
        <dbReference type="SAM" id="Phobius"/>
    </source>
</evidence>
<evidence type="ECO:0000313" key="8">
    <source>
        <dbReference type="Proteomes" id="UP000315677"/>
    </source>
</evidence>
<protein>
    <recommendedName>
        <fullName evidence="6">Major facilitator superfamily (MFS) profile domain-containing protein</fullName>
    </recommendedName>
</protein>
<reference evidence="7 8" key="1">
    <citation type="submission" date="2019-06" db="EMBL/GenBank/DDBJ databases">
        <title>Sequencing the genomes of 1000 actinobacteria strains.</title>
        <authorList>
            <person name="Klenk H.-P."/>
        </authorList>
    </citation>
    <scope>NUCLEOTIDE SEQUENCE [LARGE SCALE GENOMIC DNA]</scope>
    <source>
        <strain evidence="7 8">DSM 45301</strain>
    </source>
</reference>
<evidence type="ECO:0000256" key="3">
    <source>
        <dbReference type="ARBA" id="ARBA00022989"/>
    </source>
</evidence>
<feature type="transmembrane region" description="Helical" evidence="5">
    <location>
        <begin position="26"/>
        <end position="55"/>
    </location>
</feature>
<dbReference type="AlphaFoldDB" id="A0A543C1X7"/>
<dbReference type="InterPro" id="IPR020846">
    <property type="entry name" value="MFS_dom"/>
</dbReference>